<dbReference type="OrthoDB" id="430364at2759"/>
<feature type="compositionally biased region" description="Polar residues" evidence="4">
    <location>
        <begin position="151"/>
        <end position="168"/>
    </location>
</feature>
<reference evidence="7" key="1">
    <citation type="submission" date="2022-07" db="EMBL/GenBank/DDBJ databases">
        <title>Phylogenomic reconstructions and comparative analyses of Kickxellomycotina fungi.</title>
        <authorList>
            <person name="Reynolds N.K."/>
            <person name="Stajich J.E."/>
            <person name="Barry K."/>
            <person name="Grigoriev I.V."/>
            <person name="Crous P."/>
            <person name="Smith M.E."/>
        </authorList>
    </citation>
    <scope>NUCLEOTIDE SEQUENCE</scope>
    <source>
        <strain evidence="7">NBRC 32514</strain>
    </source>
</reference>
<dbReference type="SMART" id="SM00222">
    <property type="entry name" value="Sec7"/>
    <property type="match status" value="1"/>
</dbReference>
<evidence type="ECO:0000256" key="4">
    <source>
        <dbReference type="SAM" id="MobiDB-lite"/>
    </source>
</evidence>
<dbReference type="InterPro" id="IPR001849">
    <property type="entry name" value="PH_domain"/>
</dbReference>
<feature type="compositionally biased region" description="Basic and acidic residues" evidence="4">
    <location>
        <begin position="494"/>
        <end position="507"/>
    </location>
</feature>
<feature type="compositionally biased region" description="Basic residues" evidence="4">
    <location>
        <begin position="179"/>
        <end position="188"/>
    </location>
</feature>
<dbReference type="Pfam" id="PF15410">
    <property type="entry name" value="PH_9"/>
    <property type="match status" value="1"/>
</dbReference>
<dbReference type="EMBL" id="JANBOJ010000115">
    <property type="protein sequence ID" value="KAJ1722371.1"/>
    <property type="molecule type" value="Genomic_DNA"/>
</dbReference>
<dbReference type="InterPro" id="IPR001605">
    <property type="entry name" value="PH_dom-spectrin-type"/>
</dbReference>
<evidence type="ECO:0000256" key="2">
    <source>
        <dbReference type="ARBA" id="ARBA00022475"/>
    </source>
</evidence>
<feature type="region of interest" description="Disordered" evidence="4">
    <location>
        <begin position="864"/>
        <end position="883"/>
    </location>
</feature>
<dbReference type="PROSITE" id="PS50003">
    <property type="entry name" value="PH_DOMAIN"/>
    <property type="match status" value="1"/>
</dbReference>
<dbReference type="GO" id="GO:0005085">
    <property type="term" value="F:guanyl-nucleotide exchange factor activity"/>
    <property type="evidence" value="ECO:0007669"/>
    <property type="project" value="InterPro"/>
</dbReference>
<dbReference type="Gene3D" id="2.30.29.30">
    <property type="entry name" value="Pleckstrin-homology domain (PH domain)/Phosphotyrosine-binding domain (PTB)"/>
    <property type="match status" value="1"/>
</dbReference>
<feature type="region of interest" description="Disordered" evidence="4">
    <location>
        <begin position="476"/>
        <end position="540"/>
    </location>
</feature>
<dbReference type="InterPro" id="IPR035999">
    <property type="entry name" value="Sec7_dom_sf"/>
</dbReference>
<feature type="compositionally biased region" description="Polar residues" evidence="4">
    <location>
        <begin position="771"/>
        <end position="785"/>
    </location>
</feature>
<evidence type="ECO:0000259" key="6">
    <source>
        <dbReference type="PROSITE" id="PS50190"/>
    </source>
</evidence>
<feature type="compositionally biased region" description="Acidic residues" evidence="4">
    <location>
        <begin position="255"/>
        <end position="269"/>
    </location>
</feature>
<feature type="region of interest" description="Disordered" evidence="4">
    <location>
        <begin position="1122"/>
        <end position="1170"/>
    </location>
</feature>
<dbReference type="Pfam" id="PF01369">
    <property type="entry name" value="Sec7"/>
    <property type="match status" value="1"/>
</dbReference>
<dbReference type="InterPro" id="IPR023394">
    <property type="entry name" value="Sec7_C_sf"/>
</dbReference>
<feature type="region of interest" description="Disordered" evidence="4">
    <location>
        <begin position="250"/>
        <end position="269"/>
    </location>
</feature>
<evidence type="ECO:0000259" key="5">
    <source>
        <dbReference type="PROSITE" id="PS50003"/>
    </source>
</evidence>
<dbReference type="PANTHER" id="PTHR10663:SF405">
    <property type="entry name" value="ARF GUANINE NUCLEOTIDE EXCHANGE FACTOR SYT1"/>
    <property type="match status" value="1"/>
</dbReference>
<dbReference type="InterPro" id="IPR011993">
    <property type="entry name" value="PH-like_dom_sf"/>
</dbReference>
<feature type="compositionally biased region" description="Polar residues" evidence="4">
    <location>
        <begin position="803"/>
        <end position="817"/>
    </location>
</feature>
<dbReference type="AlphaFoldDB" id="A0A9W7XWP7"/>
<dbReference type="CDD" id="cd00171">
    <property type="entry name" value="Sec7"/>
    <property type="match status" value="1"/>
</dbReference>
<dbReference type="InterPro" id="IPR000904">
    <property type="entry name" value="Sec7_dom"/>
</dbReference>
<feature type="region of interest" description="Disordered" evidence="4">
    <location>
        <begin position="771"/>
        <end position="817"/>
    </location>
</feature>
<dbReference type="Proteomes" id="UP001149813">
    <property type="component" value="Unassembled WGS sequence"/>
</dbReference>
<gene>
    <name evidence="7" type="ORF">LPJ53_003202</name>
</gene>
<keyword evidence="2" id="KW-1003">Cell membrane</keyword>
<dbReference type="PROSITE" id="PS50190">
    <property type="entry name" value="SEC7"/>
    <property type="match status" value="1"/>
</dbReference>
<evidence type="ECO:0000256" key="1">
    <source>
        <dbReference type="ARBA" id="ARBA00004236"/>
    </source>
</evidence>
<organism evidence="7 8">
    <name type="scientific">Coemansia erecta</name>
    <dbReference type="NCBI Taxonomy" id="147472"/>
    <lineage>
        <taxon>Eukaryota</taxon>
        <taxon>Fungi</taxon>
        <taxon>Fungi incertae sedis</taxon>
        <taxon>Zoopagomycota</taxon>
        <taxon>Kickxellomycotina</taxon>
        <taxon>Kickxellomycetes</taxon>
        <taxon>Kickxellales</taxon>
        <taxon>Kickxellaceae</taxon>
        <taxon>Coemansia</taxon>
    </lineage>
</organism>
<proteinExistence type="predicted"/>
<dbReference type="FunFam" id="1.10.1000.11:FF:000002">
    <property type="entry name" value="Cytohesin 1"/>
    <property type="match status" value="1"/>
</dbReference>
<keyword evidence="8" id="KW-1185">Reference proteome</keyword>
<comment type="caution">
    <text evidence="7">The sequence shown here is derived from an EMBL/GenBank/DDBJ whole genome shotgun (WGS) entry which is preliminary data.</text>
</comment>
<feature type="compositionally biased region" description="Polar residues" evidence="4">
    <location>
        <begin position="511"/>
        <end position="537"/>
    </location>
</feature>
<feature type="region of interest" description="Disordered" evidence="4">
    <location>
        <begin position="1"/>
        <end position="206"/>
    </location>
</feature>
<feature type="compositionally biased region" description="Polar residues" evidence="4">
    <location>
        <begin position="71"/>
        <end position="80"/>
    </location>
</feature>
<feature type="compositionally biased region" description="Acidic residues" evidence="4">
    <location>
        <begin position="1133"/>
        <end position="1145"/>
    </location>
</feature>
<feature type="compositionally biased region" description="Polar residues" evidence="4">
    <location>
        <begin position="1"/>
        <end position="12"/>
    </location>
</feature>
<dbReference type="SUPFAM" id="SSF50729">
    <property type="entry name" value="PH domain-like"/>
    <property type="match status" value="1"/>
</dbReference>
<dbReference type="PRINTS" id="PR00683">
    <property type="entry name" value="SPECTRINPH"/>
</dbReference>
<dbReference type="GO" id="GO:0032012">
    <property type="term" value="P:regulation of ARF protein signal transduction"/>
    <property type="evidence" value="ECO:0007669"/>
    <property type="project" value="InterPro"/>
</dbReference>
<protein>
    <recommendedName>
        <fullName evidence="9">SEC7 domain-containing protein</fullName>
    </recommendedName>
</protein>
<accession>A0A9W7XWP7</accession>
<evidence type="ECO:0000313" key="8">
    <source>
        <dbReference type="Proteomes" id="UP001149813"/>
    </source>
</evidence>
<feature type="domain" description="PH" evidence="5">
    <location>
        <begin position="902"/>
        <end position="1014"/>
    </location>
</feature>
<feature type="compositionally biased region" description="Polar residues" evidence="4">
    <location>
        <begin position="123"/>
        <end position="142"/>
    </location>
</feature>
<sequence>MVQQRQRPATSHSGRRQPMSMYNPATRQIQLSRDEDRRSRLFAEYEKLVGSKSKSHDDDDEDDDIHVYDRQSVSRPTTTRSSKLALSDDSLDSDETDATPKVSLDNIAEEEEDADRDGHTDFAPSSSAELSEATFNRNSSEDVFTGRRAMDQQSRPRPSSVYVKTSPSLLDEQELVRRSSTRQGRHAHSASLHSQDDMFSKQQSQKRWTQMLNKNQHLFDVNAVVAAGALGGRDSVDANAATDTVSADTNAVVDNGEDGNDEGEAGAEADEEARAAIDDVISLASNDCESGDDDGAEAANARRMLAQALTLDLPPTADLFEDVAQALAERMPLSANGTGESSLADGSQPSGNPHSRPMAAMPLYSPKAFSAFGVNIFGGKDRVRTPLAESTHIDDVDLPPETASKANKRNSIYINHEDFYNSAIFASDELPYQQEHPPTKTAHLADQAVESAVTPMITEVSDAAAALDYSAHAASRSAGEYTPAMPGSSLPNEYSRREPKGRLETLKHSHSQAIIQSQPDVSSRGSSLTATSRSGDSTIRHSEYVRQQLQIVEDSTPAGSLGQVLSKRSDAHREMLQAYMRRFDFHDLPIDFALRQLFQKLHLPAESQQIDTVITGFAEHYHECNPGVFFSSEIVYSYSFAVLLLHTDAHNPRVKQKMTKAQFISQAKLLDVGDEMFEEVLDILYDNITMVRFEYAPTAPGVVGARPQTADAAPRDNSQGISGWLRRMFAPAVVTSAPVQSPVPLSPQGIPNKQQYSYTTLSRRAMAQGTQMPTPTLSRPTTANALFSPASPEATDTVRGRAHTTTTPSMGVSQVSPVSPVNGFSPVSSPPAAQVMSGFTTADITVPTQPVAIETIRLSSLKSHVKRRPSLRQGRPLSGIVTNPPNFAAAKQSSQDSMAQLRVDMAGRVLRKIEKQENGRRALVRRWKNTYLVLSGSRLYFLRPDAGSLHDQTQAQGIMSIVSMRHGVAIVDSRYNKYPHVFRILADDGSQILIKASDDDSVAEWMAQINCAAAFKSMDVARREKPIMSDPARARLLEERLLSLDGKLSAIDDKLERYLRLFKQLALMVPLTKASRTKIVHHADQVREKLSEIYLDDQRLTCYKDVLQLDLTIEYELGAQDEEEGAHASDWDRTDDESANGDDGQDPSWGYEGTPASTWDQEDAPSTTWD</sequence>
<feature type="compositionally biased region" description="Polar residues" evidence="4">
    <location>
        <begin position="1155"/>
        <end position="1170"/>
    </location>
</feature>
<feature type="region of interest" description="Disordered" evidence="4">
    <location>
        <begin position="335"/>
        <end position="359"/>
    </location>
</feature>
<feature type="compositionally biased region" description="Polar residues" evidence="4">
    <location>
        <begin position="335"/>
        <end position="353"/>
    </location>
</feature>
<name>A0A9W7XWP7_9FUNG</name>
<evidence type="ECO:0008006" key="9">
    <source>
        <dbReference type="Google" id="ProtNLM"/>
    </source>
</evidence>
<evidence type="ECO:0000256" key="3">
    <source>
        <dbReference type="ARBA" id="ARBA00023136"/>
    </source>
</evidence>
<dbReference type="PANTHER" id="PTHR10663">
    <property type="entry name" value="GUANYL-NUCLEOTIDE EXCHANGE FACTOR"/>
    <property type="match status" value="1"/>
</dbReference>
<comment type="subcellular location">
    <subcellularLocation>
        <location evidence="1">Cell membrane</location>
    </subcellularLocation>
</comment>
<dbReference type="GO" id="GO:0005543">
    <property type="term" value="F:phospholipid binding"/>
    <property type="evidence" value="ECO:0007669"/>
    <property type="project" value="InterPro"/>
</dbReference>
<feature type="compositionally biased region" description="Basic and acidic residues" evidence="4">
    <location>
        <begin position="32"/>
        <end position="57"/>
    </location>
</feature>
<dbReference type="InterPro" id="IPR041681">
    <property type="entry name" value="PH_9"/>
</dbReference>
<dbReference type="SUPFAM" id="SSF48425">
    <property type="entry name" value="Sec7 domain"/>
    <property type="match status" value="1"/>
</dbReference>
<dbReference type="Gene3D" id="1.10.1000.11">
    <property type="entry name" value="Arf Nucleotide-binding Site Opener,domain 2"/>
    <property type="match status" value="1"/>
</dbReference>
<keyword evidence="3" id="KW-0472">Membrane</keyword>
<evidence type="ECO:0000313" key="7">
    <source>
        <dbReference type="EMBL" id="KAJ1722371.1"/>
    </source>
</evidence>
<dbReference type="GO" id="GO:0005886">
    <property type="term" value="C:plasma membrane"/>
    <property type="evidence" value="ECO:0007669"/>
    <property type="project" value="UniProtKB-SubCell"/>
</dbReference>
<feature type="domain" description="SEC7" evidence="6">
    <location>
        <begin position="487"/>
        <end position="691"/>
    </location>
</feature>
<dbReference type="SMART" id="SM00233">
    <property type="entry name" value="PH"/>
    <property type="match status" value="1"/>
</dbReference>